<dbReference type="Proteomes" id="UP000076798">
    <property type="component" value="Unassembled WGS sequence"/>
</dbReference>
<dbReference type="EMBL" id="KV428063">
    <property type="protein sequence ID" value="KZT38432.1"/>
    <property type="molecule type" value="Genomic_DNA"/>
</dbReference>
<reference evidence="2 3" key="1">
    <citation type="journal article" date="2016" name="Mol. Biol. Evol.">
        <title>Comparative Genomics of Early-Diverging Mushroom-Forming Fungi Provides Insights into the Origins of Lignocellulose Decay Capabilities.</title>
        <authorList>
            <person name="Nagy L.G."/>
            <person name="Riley R."/>
            <person name="Tritt A."/>
            <person name="Adam C."/>
            <person name="Daum C."/>
            <person name="Floudas D."/>
            <person name="Sun H."/>
            <person name="Yadav J.S."/>
            <person name="Pangilinan J."/>
            <person name="Larsson K.H."/>
            <person name="Matsuura K."/>
            <person name="Barry K."/>
            <person name="Labutti K."/>
            <person name="Kuo R."/>
            <person name="Ohm R.A."/>
            <person name="Bhattacharya S.S."/>
            <person name="Shirouzu T."/>
            <person name="Yoshinaga Y."/>
            <person name="Martin F.M."/>
            <person name="Grigoriev I.V."/>
            <person name="Hibbett D.S."/>
        </authorList>
    </citation>
    <scope>NUCLEOTIDE SEQUENCE [LARGE SCALE GENOMIC DNA]</scope>
    <source>
        <strain evidence="2 3">HHB10207 ss-3</strain>
    </source>
</reference>
<feature type="chain" id="PRO_5007872140" evidence="1">
    <location>
        <begin position="30"/>
        <end position="158"/>
    </location>
</feature>
<dbReference type="AlphaFoldDB" id="A0A166DEF0"/>
<keyword evidence="3" id="KW-1185">Reference proteome</keyword>
<evidence type="ECO:0000256" key="1">
    <source>
        <dbReference type="SAM" id="SignalP"/>
    </source>
</evidence>
<proteinExistence type="predicted"/>
<feature type="signal peptide" evidence="1">
    <location>
        <begin position="1"/>
        <end position="29"/>
    </location>
</feature>
<accession>A0A166DEF0</accession>
<keyword evidence="1" id="KW-0732">Signal</keyword>
<evidence type="ECO:0000313" key="2">
    <source>
        <dbReference type="EMBL" id="KZT38432.1"/>
    </source>
</evidence>
<evidence type="ECO:0000313" key="3">
    <source>
        <dbReference type="Proteomes" id="UP000076798"/>
    </source>
</evidence>
<organism evidence="2 3">
    <name type="scientific">Sistotremastrum suecicum HHB10207 ss-3</name>
    <dbReference type="NCBI Taxonomy" id="1314776"/>
    <lineage>
        <taxon>Eukaryota</taxon>
        <taxon>Fungi</taxon>
        <taxon>Dikarya</taxon>
        <taxon>Basidiomycota</taxon>
        <taxon>Agaricomycotina</taxon>
        <taxon>Agaricomycetes</taxon>
        <taxon>Sistotremastrales</taxon>
        <taxon>Sistotremastraceae</taxon>
        <taxon>Sistotremastrum</taxon>
    </lineage>
</organism>
<name>A0A166DEF0_9AGAM</name>
<sequence length="158" mass="17709">MVEMMMEATIKIMTGVLLAMVGMMMEADMEETIATTIDVQPAMAETIVAEIGTVTEMRRDMVEMIVVEIKIMTVVLRDMGEMMMEVMIGTMIDVRLVMEEMTMEVMIRTMTGALRDMGVMIMGETETMIVVPSLTSTKTKTRPILSIFDRMDSTVALL</sequence>
<protein>
    <submittedName>
        <fullName evidence="2">Uncharacterized protein</fullName>
    </submittedName>
</protein>
<gene>
    <name evidence="2" type="ORF">SISSUDRAFT_752952</name>
</gene>